<dbReference type="Gene3D" id="1.25.40.10">
    <property type="entry name" value="Tetratricopeptide repeat domain"/>
    <property type="match status" value="2"/>
</dbReference>
<dbReference type="InterPro" id="IPR002182">
    <property type="entry name" value="NB-ARC"/>
</dbReference>
<dbReference type="PANTHER" id="PTHR24185:SF1">
    <property type="entry name" value="CALCIUM-INDEPENDENT PHOSPHOLIPASE A2-GAMMA"/>
    <property type="match status" value="1"/>
</dbReference>
<name>A0ABR4E0L3_9PEZI</name>
<dbReference type="PANTHER" id="PTHR24185">
    <property type="entry name" value="CALCIUM-INDEPENDENT PHOSPHOLIPASE A2-GAMMA"/>
    <property type="match status" value="1"/>
</dbReference>
<dbReference type="Proteomes" id="UP001600888">
    <property type="component" value="Unassembled WGS sequence"/>
</dbReference>
<dbReference type="InterPro" id="IPR027417">
    <property type="entry name" value="P-loop_NTPase"/>
</dbReference>
<feature type="region of interest" description="Disordered" evidence="5">
    <location>
        <begin position="916"/>
        <end position="945"/>
    </location>
</feature>
<feature type="short sequence motif" description="GXSXG" evidence="4">
    <location>
        <begin position="57"/>
        <end position="61"/>
    </location>
</feature>
<evidence type="ECO:0000256" key="1">
    <source>
        <dbReference type="ARBA" id="ARBA00022801"/>
    </source>
</evidence>
<sequence>MSDTFHTEPVNLLACDGGGIRGVSELIVLDEVMNKIKEKGNLAAVPKPCDYFHLVGGTSTGGLVAIMLGRLEMSTEQALDAYDAFASEIFSKKNKNRFNPTEKYRAKALEESVQRLVQDRGKGALLRDSRPHYAKGRAFICTMPLQDRNTTVRLRTYDVNHDKYSNCLIYEAARATTAASTYFRPMTLKDDQGKEGKFADAALGRNNPITLLPEEAISLYGTRRRLGCVVSLGTGSRKAELVQAGKGIMEKVKQIVSVLKVMKEISTDTRRDHENMVKMFKDFPGVYFRFDVDGGAEGISLDQWEKIDQLKARTRAYLQRPEVKTSIDDLAEALVNGNPHGLNLGHLGGLDRDIIIRETQAAKPRGMASTIFTGRESILKRLRTYFDRGDSDNGSRKEYHLWGMGGVGKTQIALKFSEECERSSLKIFWIDATDSVTIKQSYLRIAQRLLPADQQGPEAVQKILEILEATDKWLLVFDNAPGNGLAHYMPDGNRGNIIYISRQKNLERRINPDCRINVNEMEIGDATTLLLRSARMATDNVENRDIARSIARELGFLPLAIDQAGACKSKVLPRGPFLVVGFDQAKAHVLLVHLCGLWMLTTNQTDIHMDKCPIGNFLEKFNEQKESLLRNPKYKGEDHLRNLPVYATFNISYEAIKAFADKRRDIERAPEATYALQLLHLLCFYHNEGSMGAMFNCAAMTLYLEKGSSRSPLQAEGVSLDHFVQMLHHMQGDEHDFDWQSQSFDLGIAFLEEFSLIRYDYDKLYSNMHILVHDWARGRMTPRQRSEWGLAARRILIDSLPEKESREIIIHRRQMLPHVDACMRFVGGYDYDLKLESKYLHKIAVLYEEADRPDAETAYLRAVRCAAAALGYLDDLTLETMIDAAFYYNTHDRDKEAEELYLETIDRMVIKEDEKRWRATQEKSKQKSGSKSQQESADTRTKEALDSPDLRNAKMLLARLYVKRGDFGAAEKHTGDVLGWGRRFSKTGTGDGEEDEHVVGARELEAQIAGQKPSLLNLPEANRLYLEAEEAHGMDHYETIWRRKRLVDCLLDEEKWKEAEDHLFILQSWYVKTHGPESTEALSNTLNMGYNFRRQLRPWEALWVLSEVMLKFNDKFGANHPKTVSSVSEVARSLFGAGMFETAIEMSEECYNIEKQNFGPDDRRTRGSAIQLRRFKSVASTLPLFHRLRWVQQALLRTKIAMADEDAYMPAPPWLAEWEPVAVEPMLTADGTEVRFTQDCLQVDGGTIEIWRPLDEAAVVPEQSLLDVVPSTIAHFVGGGGDARREPVALQE</sequence>
<comment type="caution">
    <text evidence="4">Lacks conserved residue(s) required for the propagation of feature annotation.</text>
</comment>
<evidence type="ECO:0000256" key="2">
    <source>
        <dbReference type="ARBA" id="ARBA00022963"/>
    </source>
</evidence>
<dbReference type="Gene3D" id="3.40.50.300">
    <property type="entry name" value="P-loop containing nucleotide triphosphate hydrolases"/>
    <property type="match status" value="1"/>
</dbReference>
<dbReference type="SUPFAM" id="SSF48452">
    <property type="entry name" value="TPR-like"/>
    <property type="match status" value="1"/>
</dbReference>
<comment type="caution">
    <text evidence="7">The sequence shown here is derived from an EMBL/GenBank/DDBJ whole genome shotgun (WGS) entry which is preliminary data.</text>
</comment>
<feature type="compositionally biased region" description="Low complexity" evidence="5">
    <location>
        <begin position="927"/>
        <end position="936"/>
    </location>
</feature>
<evidence type="ECO:0000256" key="5">
    <source>
        <dbReference type="SAM" id="MobiDB-lite"/>
    </source>
</evidence>
<keyword evidence="1 4" id="KW-0378">Hydrolase</keyword>
<dbReference type="SUPFAM" id="SSF52540">
    <property type="entry name" value="P-loop containing nucleoside triphosphate hydrolases"/>
    <property type="match status" value="1"/>
</dbReference>
<feature type="active site" description="Proton acceptor" evidence="4">
    <location>
        <position position="200"/>
    </location>
</feature>
<proteinExistence type="predicted"/>
<dbReference type="PROSITE" id="PS51635">
    <property type="entry name" value="PNPLA"/>
    <property type="match status" value="1"/>
</dbReference>
<dbReference type="EMBL" id="JBAWTH010000124">
    <property type="protein sequence ID" value="KAL2275948.1"/>
    <property type="molecule type" value="Genomic_DNA"/>
</dbReference>
<accession>A0ABR4E0L3</accession>
<feature type="active site" description="Nucleophile" evidence="4">
    <location>
        <position position="59"/>
    </location>
</feature>
<gene>
    <name evidence="7" type="ORF">FJTKL_01491</name>
</gene>
<keyword evidence="8" id="KW-1185">Reference proteome</keyword>
<dbReference type="CDD" id="cd07216">
    <property type="entry name" value="Pat17_PNPLA8_PNPLA9_like3"/>
    <property type="match status" value="1"/>
</dbReference>
<evidence type="ECO:0000313" key="7">
    <source>
        <dbReference type="EMBL" id="KAL2275948.1"/>
    </source>
</evidence>
<dbReference type="InterPro" id="IPR011990">
    <property type="entry name" value="TPR-like_helical_dom_sf"/>
</dbReference>
<protein>
    <recommendedName>
        <fullName evidence="6">PNPLA domain-containing protein</fullName>
    </recommendedName>
</protein>
<organism evidence="7 8">
    <name type="scientific">Diaporthe vaccinii</name>
    <dbReference type="NCBI Taxonomy" id="105482"/>
    <lineage>
        <taxon>Eukaryota</taxon>
        <taxon>Fungi</taxon>
        <taxon>Dikarya</taxon>
        <taxon>Ascomycota</taxon>
        <taxon>Pezizomycotina</taxon>
        <taxon>Sordariomycetes</taxon>
        <taxon>Sordariomycetidae</taxon>
        <taxon>Diaporthales</taxon>
        <taxon>Diaporthaceae</taxon>
        <taxon>Diaporthe</taxon>
        <taxon>Diaporthe eres species complex</taxon>
    </lineage>
</organism>
<evidence type="ECO:0000256" key="3">
    <source>
        <dbReference type="ARBA" id="ARBA00023098"/>
    </source>
</evidence>
<feature type="compositionally biased region" description="Basic and acidic residues" evidence="5">
    <location>
        <begin position="916"/>
        <end position="925"/>
    </location>
</feature>
<dbReference type="InterPro" id="IPR002641">
    <property type="entry name" value="PNPLA_dom"/>
</dbReference>
<feature type="short sequence motif" description="GXGXXG" evidence="4">
    <location>
        <begin position="17"/>
        <end position="22"/>
    </location>
</feature>
<dbReference type="Gene3D" id="3.40.1090.10">
    <property type="entry name" value="Cytosolic phospholipase A2 catalytic domain"/>
    <property type="match status" value="1"/>
</dbReference>
<reference evidence="7 8" key="1">
    <citation type="submission" date="2024-03" db="EMBL/GenBank/DDBJ databases">
        <title>A high-quality draft genome sequence of Diaporthe vaccinii, a causative agent of upright dieback and viscid rot disease in cranberry plants.</title>
        <authorList>
            <person name="Sarrasin M."/>
            <person name="Lang B.F."/>
            <person name="Burger G."/>
        </authorList>
    </citation>
    <scope>NUCLEOTIDE SEQUENCE [LARGE SCALE GENOMIC DNA]</scope>
    <source>
        <strain evidence="7 8">IS7</strain>
    </source>
</reference>
<evidence type="ECO:0000259" key="6">
    <source>
        <dbReference type="PROSITE" id="PS51635"/>
    </source>
</evidence>
<evidence type="ECO:0000313" key="8">
    <source>
        <dbReference type="Proteomes" id="UP001600888"/>
    </source>
</evidence>
<dbReference type="Pfam" id="PF00931">
    <property type="entry name" value="NB-ARC"/>
    <property type="match status" value="1"/>
</dbReference>
<keyword evidence="2 4" id="KW-0442">Lipid degradation</keyword>
<feature type="domain" description="PNPLA" evidence="6">
    <location>
        <begin position="13"/>
        <end position="213"/>
    </location>
</feature>
<dbReference type="Pfam" id="PF01734">
    <property type="entry name" value="Patatin"/>
    <property type="match status" value="1"/>
</dbReference>
<dbReference type="InterPro" id="IPR016035">
    <property type="entry name" value="Acyl_Trfase/lysoPLipase"/>
</dbReference>
<evidence type="ECO:0000256" key="4">
    <source>
        <dbReference type="PROSITE-ProRule" id="PRU01161"/>
    </source>
</evidence>
<dbReference type="SUPFAM" id="SSF52151">
    <property type="entry name" value="FabD/lysophospholipase-like"/>
    <property type="match status" value="1"/>
</dbReference>
<keyword evidence="3 4" id="KW-0443">Lipid metabolism</keyword>